<reference evidence="1" key="1">
    <citation type="submission" date="2016-06" db="UniProtKB">
        <authorList>
            <consortium name="WormBaseParasite"/>
        </authorList>
    </citation>
    <scope>IDENTIFICATION</scope>
</reference>
<dbReference type="AlphaFoldDB" id="A0A183DCY9"/>
<proteinExistence type="predicted"/>
<evidence type="ECO:0000313" key="1">
    <source>
        <dbReference type="WBParaSite" id="GPUH_0000658901-mRNA-1"/>
    </source>
</evidence>
<name>A0A183DCY9_9BILA</name>
<dbReference type="WBParaSite" id="GPUH_0000658901-mRNA-1">
    <property type="protein sequence ID" value="GPUH_0000658901-mRNA-1"/>
    <property type="gene ID" value="GPUH_0000658901"/>
</dbReference>
<protein>
    <submittedName>
        <fullName evidence="1">Ovule protein</fullName>
    </submittedName>
</protein>
<sequence>LERKTFRQNHRSLVPAIYTSTWATRPIRSVLHWRHLFRKEVYINQNHSSKRHLHRLHLILLKSCRNLSK</sequence>
<accession>A0A183DCY9</accession>
<organism evidence="1">
    <name type="scientific">Gongylonema pulchrum</name>
    <dbReference type="NCBI Taxonomy" id="637853"/>
    <lineage>
        <taxon>Eukaryota</taxon>
        <taxon>Metazoa</taxon>
        <taxon>Ecdysozoa</taxon>
        <taxon>Nematoda</taxon>
        <taxon>Chromadorea</taxon>
        <taxon>Rhabditida</taxon>
        <taxon>Spirurina</taxon>
        <taxon>Spiruromorpha</taxon>
        <taxon>Spiruroidea</taxon>
        <taxon>Gongylonematidae</taxon>
        <taxon>Gongylonema</taxon>
    </lineage>
</organism>